<dbReference type="InterPro" id="IPR048354">
    <property type="entry name" value="TOD1_MUCI70_glycTrfase_dom"/>
</dbReference>
<reference evidence="4" key="2">
    <citation type="journal article" date="2024" name="Plant">
        <title>Genomic evolution and insights into agronomic trait innovations of Sesamum species.</title>
        <authorList>
            <person name="Miao H."/>
            <person name="Wang L."/>
            <person name="Qu L."/>
            <person name="Liu H."/>
            <person name="Sun Y."/>
            <person name="Le M."/>
            <person name="Wang Q."/>
            <person name="Wei S."/>
            <person name="Zheng Y."/>
            <person name="Lin W."/>
            <person name="Duan Y."/>
            <person name="Cao H."/>
            <person name="Xiong S."/>
            <person name="Wang X."/>
            <person name="Wei L."/>
            <person name="Li C."/>
            <person name="Ma Q."/>
            <person name="Ju M."/>
            <person name="Zhao R."/>
            <person name="Li G."/>
            <person name="Mu C."/>
            <person name="Tian Q."/>
            <person name="Mei H."/>
            <person name="Zhang T."/>
            <person name="Gao T."/>
            <person name="Zhang H."/>
        </authorList>
    </citation>
    <scope>NUCLEOTIDE SEQUENCE</scope>
    <source>
        <strain evidence="4">K16</strain>
    </source>
</reference>
<accession>A0AAE2BMC0</accession>
<dbReference type="AlphaFoldDB" id="A0AAE2BMC0"/>
<keyword evidence="5" id="KW-1185">Reference proteome</keyword>
<evidence type="ECO:0000313" key="5">
    <source>
        <dbReference type="Proteomes" id="UP001289374"/>
    </source>
</evidence>
<feature type="domain" description="TOD1/MUCI70 glycosyltransferase-like" evidence="3">
    <location>
        <begin position="221"/>
        <end position="276"/>
    </location>
</feature>
<feature type="region of interest" description="Disordered" evidence="1">
    <location>
        <begin position="1"/>
        <end position="29"/>
    </location>
</feature>
<evidence type="ECO:0000313" key="4">
    <source>
        <dbReference type="EMBL" id="KAK4390633.1"/>
    </source>
</evidence>
<organism evidence="4 5">
    <name type="scientific">Sesamum angolense</name>
    <dbReference type="NCBI Taxonomy" id="2727404"/>
    <lineage>
        <taxon>Eukaryota</taxon>
        <taxon>Viridiplantae</taxon>
        <taxon>Streptophyta</taxon>
        <taxon>Embryophyta</taxon>
        <taxon>Tracheophyta</taxon>
        <taxon>Spermatophyta</taxon>
        <taxon>Magnoliopsida</taxon>
        <taxon>eudicotyledons</taxon>
        <taxon>Gunneridae</taxon>
        <taxon>Pentapetalae</taxon>
        <taxon>asterids</taxon>
        <taxon>lamiids</taxon>
        <taxon>Lamiales</taxon>
        <taxon>Pedaliaceae</taxon>
        <taxon>Sesamum</taxon>
    </lineage>
</organism>
<keyword evidence="2" id="KW-1133">Transmembrane helix</keyword>
<protein>
    <recommendedName>
        <fullName evidence="3">TOD1/MUCI70 glycosyltransferase-like domain-containing protein</fullName>
    </recommendedName>
</protein>
<evidence type="ECO:0000256" key="1">
    <source>
        <dbReference type="SAM" id="MobiDB-lite"/>
    </source>
</evidence>
<sequence length="467" mass="53395">MANNSISINVSDDDTEDPSGRMRVRVRRKRKKPGLRRRLDFTQKIVSILLKWWPALLLLIAVTLLVYEAIKIGGGESHSSAKVKNLDKVVTGGSGKPQGNLNRLDPTTRIVRGVRERCLKLPPPEELEHLDIPKDVDSFGPVKKLVYFTANATYEEGNFNLSKEYLERTRFNLFTGSQTLEQREQNFKVTETAGVHCGFYSDNGGYSISDEDKSYMQTCKVVCYVAFWDEITLATQEAQGNKVDENHFIGKWRVILVRDLPFRDQRLNGKIPKQFELLIFHFHTIIAPCVDNCYAVCSDASHRLFPNAGYSIWVDSKSQFRRDPLGVLEALLWRSNDELAISEHGARSSVYDEAKAVVRKNKATPEEVEVQMAQYRLDGLPEDKRFNGKKALAEASIIVRKHTPMTNLFMCLWFNEVVRFTSRDQLSFPYVLWRLKGLTNINMFPVCTRKDLVNSMGHIRKAKPLTN</sequence>
<comment type="caution">
    <text evidence="4">The sequence shown here is derived from an EMBL/GenBank/DDBJ whole genome shotgun (WGS) entry which is preliminary data.</text>
</comment>
<dbReference type="InterPro" id="IPR006852">
    <property type="entry name" value="TOD1_MUCI70"/>
</dbReference>
<gene>
    <name evidence="4" type="ORF">Sango_2126600</name>
</gene>
<proteinExistence type="predicted"/>
<dbReference type="EMBL" id="JACGWL010000012">
    <property type="protein sequence ID" value="KAK4390633.1"/>
    <property type="molecule type" value="Genomic_DNA"/>
</dbReference>
<dbReference type="Pfam" id="PF04765">
    <property type="entry name" value="TOD1_MUCI70"/>
    <property type="match status" value="2"/>
</dbReference>
<evidence type="ECO:0000256" key="2">
    <source>
        <dbReference type="SAM" id="Phobius"/>
    </source>
</evidence>
<feature type="compositionally biased region" description="Polar residues" evidence="1">
    <location>
        <begin position="1"/>
        <end position="10"/>
    </location>
</feature>
<reference evidence="4" key="1">
    <citation type="submission" date="2020-06" db="EMBL/GenBank/DDBJ databases">
        <authorList>
            <person name="Li T."/>
            <person name="Hu X."/>
            <person name="Zhang T."/>
            <person name="Song X."/>
            <person name="Zhang H."/>
            <person name="Dai N."/>
            <person name="Sheng W."/>
            <person name="Hou X."/>
            <person name="Wei L."/>
        </authorList>
    </citation>
    <scope>NUCLEOTIDE SEQUENCE</scope>
    <source>
        <strain evidence="4">K16</strain>
        <tissue evidence="4">Leaf</tissue>
    </source>
</reference>
<feature type="transmembrane region" description="Helical" evidence="2">
    <location>
        <begin position="45"/>
        <end position="67"/>
    </location>
</feature>
<dbReference type="Proteomes" id="UP001289374">
    <property type="component" value="Unassembled WGS sequence"/>
</dbReference>
<dbReference type="PANTHER" id="PTHR12956:SF17">
    <property type="entry name" value="OS01G0749100 PROTEIN"/>
    <property type="match status" value="1"/>
</dbReference>
<keyword evidence="2" id="KW-0812">Transmembrane</keyword>
<dbReference type="PANTHER" id="PTHR12956">
    <property type="entry name" value="ALKALINE CERAMIDASE-RELATED"/>
    <property type="match status" value="1"/>
</dbReference>
<feature type="domain" description="TOD1/MUCI70 glycosyltransferase-like" evidence="3">
    <location>
        <begin position="301"/>
        <end position="458"/>
    </location>
</feature>
<name>A0AAE2BMC0_9LAMI</name>
<evidence type="ECO:0000259" key="3">
    <source>
        <dbReference type="Pfam" id="PF04765"/>
    </source>
</evidence>
<keyword evidence="2" id="KW-0472">Membrane</keyword>